<feature type="transmembrane region" description="Helical" evidence="1">
    <location>
        <begin position="53"/>
        <end position="73"/>
    </location>
</feature>
<dbReference type="AlphaFoldDB" id="A0A318R5Y2"/>
<dbReference type="InterPro" id="IPR021468">
    <property type="entry name" value="DUF3120"/>
</dbReference>
<comment type="caution">
    <text evidence="2">The sequence shown here is derived from an EMBL/GenBank/DDBJ whole genome shotgun (WGS) entry which is preliminary data.</text>
</comment>
<organism evidence="2 3">
    <name type="scientific">Prochlorococcus marinus XMU1408</name>
    <dbReference type="NCBI Taxonomy" id="2213228"/>
    <lineage>
        <taxon>Bacteria</taxon>
        <taxon>Bacillati</taxon>
        <taxon>Cyanobacteriota</taxon>
        <taxon>Cyanophyceae</taxon>
        <taxon>Synechococcales</taxon>
        <taxon>Prochlorococcaceae</taxon>
        <taxon>Prochlorococcus</taxon>
    </lineage>
</organism>
<evidence type="ECO:0000313" key="3">
    <source>
        <dbReference type="Proteomes" id="UP000247807"/>
    </source>
</evidence>
<dbReference type="OrthoDB" id="508743at2"/>
<name>A0A318R5Y2_PROMR</name>
<keyword evidence="1" id="KW-1133">Transmembrane helix</keyword>
<gene>
    <name evidence="2" type="ORF">DNJ73_00820</name>
</gene>
<feature type="transmembrane region" description="Helical" evidence="1">
    <location>
        <begin position="79"/>
        <end position="97"/>
    </location>
</feature>
<dbReference type="Pfam" id="PF11318">
    <property type="entry name" value="DUF3120"/>
    <property type="match status" value="1"/>
</dbReference>
<feature type="transmembrane region" description="Helical" evidence="1">
    <location>
        <begin position="187"/>
        <end position="211"/>
    </location>
</feature>
<sequence length="219" mass="24486">MQFWSSTMVVLPVFVQAPWVHVFPFSAFLFSFIIFFLGFYLQNFSTYKWTSVGSLLVGVSWSWLGGCLFWGWLRAHPVWHLPVESIALPIAASLLNTKWKIGSSFYLASLLGTAFTDLMIVLTGVMKAWPEIVEAPFSEASKMLSLTAEQLLSPFSLISISIAALLIIWIANWMNQKSKIEPSFCDAWLVSSAALTTTLWVDGLFFATTLLEPQLSGLI</sequence>
<evidence type="ECO:0000256" key="1">
    <source>
        <dbReference type="SAM" id="Phobius"/>
    </source>
</evidence>
<feature type="transmembrane region" description="Helical" evidence="1">
    <location>
        <begin position="151"/>
        <end position="175"/>
    </location>
</feature>
<evidence type="ECO:0000313" key="2">
    <source>
        <dbReference type="EMBL" id="PYE03759.1"/>
    </source>
</evidence>
<accession>A0A318R5Y2</accession>
<proteinExistence type="predicted"/>
<reference evidence="2 3" key="1">
    <citation type="journal article" date="2018" name="Appl. Environ. Microbiol.">
        <title>Genome rearrangement shapes Prochlorococcus ecological adaptation.</title>
        <authorList>
            <person name="Yan W."/>
            <person name="Wei S."/>
            <person name="Wang Q."/>
            <person name="Xiao X."/>
            <person name="Zeng Q."/>
            <person name="Jiao N."/>
            <person name="Zhang R."/>
        </authorList>
    </citation>
    <scope>NUCLEOTIDE SEQUENCE [LARGE SCALE GENOMIC DNA]</scope>
    <source>
        <strain evidence="2 3">XMU1408</strain>
    </source>
</reference>
<feature type="transmembrane region" description="Helical" evidence="1">
    <location>
        <begin position="104"/>
        <end position="126"/>
    </location>
</feature>
<dbReference type="Proteomes" id="UP000247807">
    <property type="component" value="Unassembled WGS sequence"/>
</dbReference>
<keyword evidence="1" id="KW-0472">Membrane</keyword>
<dbReference type="EMBL" id="QJUE01000001">
    <property type="protein sequence ID" value="PYE03759.1"/>
    <property type="molecule type" value="Genomic_DNA"/>
</dbReference>
<protein>
    <submittedName>
        <fullName evidence="2">DUF3120 domain-containing protein</fullName>
    </submittedName>
</protein>
<feature type="transmembrane region" description="Helical" evidence="1">
    <location>
        <begin position="20"/>
        <end position="41"/>
    </location>
</feature>
<keyword evidence="1" id="KW-0812">Transmembrane</keyword>